<evidence type="ECO:0000259" key="2">
    <source>
        <dbReference type="Pfam" id="PF25164"/>
    </source>
</evidence>
<dbReference type="Pfam" id="PF25164">
    <property type="entry name" value="CoiA_N"/>
    <property type="match status" value="1"/>
</dbReference>
<evidence type="ECO:0008006" key="5">
    <source>
        <dbReference type="Google" id="ProtNLM"/>
    </source>
</evidence>
<accession>A0A929QT43</accession>
<protein>
    <recommendedName>
        <fullName evidence="5">Competence protein CoiA</fullName>
    </recommendedName>
</protein>
<dbReference type="EMBL" id="JABZFV010000022">
    <property type="protein sequence ID" value="MBF0934430.1"/>
    <property type="molecule type" value="Genomic_DNA"/>
</dbReference>
<evidence type="ECO:0000313" key="4">
    <source>
        <dbReference type="Proteomes" id="UP000757900"/>
    </source>
</evidence>
<proteinExistence type="predicted"/>
<dbReference type="InterPro" id="IPR057253">
    <property type="entry name" value="CoiA-like_N"/>
</dbReference>
<feature type="domain" description="Competence protein CoiA nuclease-like" evidence="1">
    <location>
        <begin position="66"/>
        <end position="199"/>
    </location>
</feature>
<evidence type="ECO:0000313" key="3">
    <source>
        <dbReference type="EMBL" id="MBF0934430.1"/>
    </source>
</evidence>
<evidence type="ECO:0000259" key="1">
    <source>
        <dbReference type="Pfam" id="PF06054"/>
    </source>
</evidence>
<dbReference type="AlphaFoldDB" id="A0A929QT43"/>
<dbReference type="InterPro" id="IPR010330">
    <property type="entry name" value="CoiA_nuc"/>
</dbReference>
<reference evidence="3" key="1">
    <citation type="submission" date="2020-04" db="EMBL/GenBank/DDBJ databases">
        <title>Deep metagenomics examines the oral microbiome during advanced dental caries in children, revealing novel taxa and co-occurrences with host molecules.</title>
        <authorList>
            <person name="Baker J.L."/>
            <person name="Morton J.T."/>
            <person name="Dinis M."/>
            <person name="Alvarez R."/>
            <person name="Tran N.C."/>
            <person name="Knight R."/>
            <person name="Edlund A."/>
        </authorList>
    </citation>
    <scope>NUCLEOTIDE SEQUENCE</scope>
    <source>
        <strain evidence="3">JCVI_23_bin.16</strain>
    </source>
</reference>
<gene>
    <name evidence="3" type="ORF">HXK00_02150</name>
</gene>
<organism evidence="3 4">
    <name type="scientific">Abiotrophia defectiva</name>
    <name type="common">Streptococcus defectivus</name>
    <dbReference type="NCBI Taxonomy" id="46125"/>
    <lineage>
        <taxon>Bacteria</taxon>
        <taxon>Bacillati</taxon>
        <taxon>Bacillota</taxon>
        <taxon>Bacilli</taxon>
        <taxon>Lactobacillales</taxon>
        <taxon>Aerococcaceae</taxon>
        <taxon>Abiotrophia</taxon>
    </lineage>
</organism>
<dbReference type="Proteomes" id="UP000757900">
    <property type="component" value="Unassembled WGS sequence"/>
</dbReference>
<comment type="caution">
    <text evidence="3">The sequence shown here is derived from an EMBL/GenBank/DDBJ whole genome shotgun (WGS) entry which is preliminary data.</text>
</comment>
<sequence>MYAALNGEGKLVYASQVAGLGGQASWFCPRCHQPLKLRAGRRVRPHFVHTDGVCGQTKLSKRQVMESERHQAAKSLLGQTFQAQGECVNLEYYLPSSGQFADLYLPQRQWVAEYQQSVISAQLLANRQADYQALGQTVVWLLSADALRGKFKTRWKQTCLHYAPAWGYYWLALDVEGACLVQDYHLPLVYSRLSYTYQSRTLLLRSLSQQAWQADCLAYDAWLGPRTCHCREGQVASQVRSHLLAGHQSYWRQLYQEGIQVGDLPAWCLQGRYQVLVSPEPGWVWLAYETAFLKEVREANQGFTGQDWLIFHESLVKAGKLHLAPTPLLGEDGRANLLPEICQSFLRLWQWQGHLAFDQDWELYRVVSQELVGQTGRSD</sequence>
<name>A0A929QT43_ABIDE</name>
<dbReference type="Pfam" id="PF06054">
    <property type="entry name" value="CoiA_nuc"/>
    <property type="match status" value="1"/>
</dbReference>
<feature type="domain" description="Competence protein CoiA-like N-terminal" evidence="2">
    <location>
        <begin position="22"/>
        <end position="51"/>
    </location>
</feature>